<feature type="domain" description="TcaA 4th" evidence="3">
    <location>
        <begin position="235"/>
        <end position="305"/>
    </location>
</feature>
<dbReference type="Pfam" id="PF22813">
    <property type="entry name" value="TcaA_2nd"/>
    <property type="match status" value="1"/>
</dbReference>
<reference evidence="5 6" key="1">
    <citation type="submission" date="2018-06" db="EMBL/GenBank/DDBJ databases">
        <title>Thermoflavimicrobium daqus sp. nov., a thermophilic microbe isolated from Moutai-flavour Daqu.</title>
        <authorList>
            <person name="Wang X."/>
            <person name="Zhou H."/>
        </authorList>
    </citation>
    <scope>NUCLEOTIDE SEQUENCE [LARGE SCALE GENOMIC DNA]</scope>
    <source>
        <strain evidence="5 6">FBKL4.011</strain>
    </source>
</reference>
<dbReference type="PANTHER" id="PTHR40038:SF1">
    <property type="entry name" value="MEMBRANE-ASSOCIATED PROTEIN TCAA"/>
    <property type="match status" value="1"/>
</dbReference>
<evidence type="ECO:0000259" key="4">
    <source>
        <dbReference type="Pfam" id="PF25155"/>
    </source>
</evidence>
<dbReference type="Pfam" id="PF25155">
    <property type="entry name" value="NTF2_YvbJ"/>
    <property type="match status" value="1"/>
</dbReference>
<evidence type="ECO:0000256" key="1">
    <source>
        <dbReference type="SAM" id="Phobius"/>
    </source>
</evidence>
<evidence type="ECO:0000259" key="2">
    <source>
        <dbReference type="Pfam" id="PF22813"/>
    </source>
</evidence>
<dbReference type="Proteomes" id="UP000251213">
    <property type="component" value="Unassembled WGS sequence"/>
</dbReference>
<dbReference type="EMBL" id="QJKK01000012">
    <property type="protein sequence ID" value="RAL21902.1"/>
    <property type="molecule type" value="Genomic_DNA"/>
</dbReference>
<organism evidence="5 6">
    <name type="scientific">Thermoflavimicrobium daqui</name>
    <dbReference type="NCBI Taxonomy" id="2137476"/>
    <lineage>
        <taxon>Bacteria</taxon>
        <taxon>Bacillati</taxon>
        <taxon>Bacillota</taxon>
        <taxon>Bacilli</taxon>
        <taxon>Bacillales</taxon>
        <taxon>Thermoactinomycetaceae</taxon>
        <taxon>Thermoflavimicrobium</taxon>
    </lineage>
</organism>
<proteinExistence type="predicted"/>
<reference evidence="5 6" key="2">
    <citation type="submission" date="2018-06" db="EMBL/GenBank/DDBJ databases">
        <authorList>
            <person name="Zhirakovskaya E."/>
        </authorList>
    </citation>
    <scope>NUCLEOTIDE SEQUENCE [LARGE SCALE GENOMIC DNA]</scope>
    <source>
        <strain evidence="5 6">FBKL4.011</strain>
    </source>
</reference>
<name>A0A364K1J9_9BACL</name>
<dbReference type="GO" id="GO:0005886">
    <property type="term" value="C:plasma membrane"/>
    <property type="evidence" value="ECO:0007669"/>
    <property type="project" value="UniProtKB-SubCell"/>
</dbReference>
<gene>
    <name evidence="5" type="ORF">DL897_15930</name>
</gene>
<evidence type="ECO:0000313" key="6">
    <source>
        <dbReference type="Proteomes" id="UP000251213"/>
    </source>
</evidence>
<protein>
    <submittedName>
        <fullName evidence="5">Uncharacterized protein</fullName>
    </submittedName>
</protein>
<dbReference type="OrthoDB" id="1895190at2"/>
<dbReference type="Pfam" id="PF22820">
    <property type="entry name" value="TcaA_3rd_4th"/>
    <property type="match status" value="1"/>
</dbReference>
<feature type="domain" description="TcaA second" evidence="2">
    <location>
        <begin position="47"/>
        <end position="153"/>
    </location>
</feature>
<dbReference type="InterPro" id="IPR056902">
    <property type="entry name" value="NTF2_YvbJ"/>
</dbReference>
<keyword evidence="1" id="KW-0812">Transmembrane</keyword>
<dbReference type="PANTHER" id="PTHR40038">
    <property type="entry name" value="MEMBRANE-ASSOCIATED PROTEIN TCAA"/>
    <property type="match status" value="1"/>
</dbReference>
<accession>A0A364K1J9</accession>
<dbReference type="InterPro" id="IPR054530">
    <property type="entry name" value="TcaA_4th"/>
</dbReference>
<keyword evidence="1" id="KW-1133">Transmembrane helix</keyword>
<dbReference type="AlphaFoldDB" id="A0A364K1J9"/>
<feature type="transmembrane region" description="Helical" evidence="1">
    <location>
        <begin position="25"/>
        <end position="44"/>
    </location>
</feature>
<dbReference type="InterPro" id="IPR054529">
    <property type="entry name" value="TcaA_2nd"/>
</dbReference>
<sequence>MNTEEIKRKFPNEFPLLLKNKKWPWIILGVIVIGIIYLIGWFSVSKPEDITKDFIEAIQQGDIDKLEDLLTVENNQLSLEKKHLQHLINYCRSNPKYYNLLIESLNFQVSGTVPFSLSSDNTLNQNQVNYLSNFDIYLKKHERILFYDNYSLVLRPYKMMIQVTEPDVIIKVDGKEVFKSTTNNNIYTSKPLLPGTYEIKAEKDYPLVKLTKTEMASLYGWQNQFYGKKIELDKESIRLKSGVPGTEVYVNGKSINQTIHDDIYKLEPVSLDGNTKVQGVYEFPWGKGKSKEIILSENDNQVDITPNPIVSNELQTQLVELTNKFAKELTQARNEKNADYLTTTDDKMKSIISSSLSFSSYELELLGTRIDLDNATYEQVGTSKYKVILPVEFHQINKSNEEFNTYLISYSYDSSTKSWIVSHTEAHLPVDEFKGNNVVKTEFK</sequence>
<keyword evidence="1" id="KW-0472">Membrane</keyword>
<evidence type="ECO:0000259" key="3">
    <source>
        <dbReference type="Pfam" id="PF22820"/>
    </source>
</evidence>
<feature type="domain" description="YvbJ-like NTF2-like" evidence="4">
    <location>
        <begin position="318"/>
        <end position="424"/>
    </location>
</feature>
<evidence type="ECO:0000313" key="5">
    <source>
        <dbReference type="EMBL" id="RAL21902.1"/>
    </source>
</evidence>
<keyword evidence="6" id="KW-1185">Reference proteome</keyword>
<comment type="caution">
    <text evidence="5">The sequence shown here is derived from an EMBL/GenBank/DDBJ whole genome shotgun (WGS) entry which is preliminary data.</text>
</comment>
<dbReference type="RefSeq" id="WP_113660114.1">
    <property type="nucleotide sequence ID" value="NZ_KZ845674.1"/>
</dbReference>